<evidence type="ECO:0000256" key="2">
    <source>
        <dbReference type="ARBA" id="ARBA00022475"/>
    </source>
</evidence>
<evidence type="ECO:0000313" key="8">
    <source>
        <dbReference type="EMBL" id="BAV98091.1"/>
    </source>
</evidence>
<feature type="transmembrane region" description="Helical" evidence="6">
    <location>
        <begin position="409"/>
        <end position="429"/>
    </location>
</feature>
<dbReference type="InterPro" id="IPR000731">
    <property type="entry name" value="SSD"/>
</dbReference>
<feature type="transmembrane region" description="Helical" evidence="6">
    <location>
        <begin position="23"/>
        <end position="41"/>
    </location>
</feature>
<feature type="transmembrane region" description="Helical" evidence="6">
    <location>
        <begin position="380"/>
        <end position="402"/>
    </location>
</feature>
<keyword evidence="5 6" id="KW-0472">Membrane</keyword>
<feature type="transmembrane region" description="Helical" evidence="6">
    <location>
        <begin position="337"/>
        <end position="360"/>
    </location>
</feature>
<evidence type="ECO:0000256" key="3">
    <source>
        <dbReference type="ARBA" id="ARBA00022692"/>
    </source>
</evidence>
<keyword evidence="3 6" id="KW-0812">Transmembrane</keyword>
<dbReference type="Proteomes" id="UP000218824">
    <property type="component" value="Chromosome"/>
</dbReference>
<feature type="domain" description="SSD" evidence="7">
    <location>
        <begin position="718"/>
        <end position="844"/>
    </location>
</feature>
<dbReference type="InterPro" id="IPR050545">
    <property type="entry name" value="Mycobact_MmpL"/>
</dbReference>
<feature type="transmembrane region" description="Helical" evidence="6">
    <location>
        <begin position="481"/>
        <end position="500"/>
    </location>
</feature>
<dbReference type="GO" id="GO:0005886">
    <property type="term" value="C:plasma membrane"/>
    <property type="evidence" value="ECO:0007669"/>
    <property type="project" value="UniProtKB-SubCell"/>
</dbReference>
<accession>A0AAU9AH95</accession>
<proteinExistence type="predicted"/>
<comment type="subcellular location">
    <subcellularLocation>
        <location evidence="1">Cell membrane</location>
        <topology evidence="1">Multi-pass membrane protein</topology>
    </subcellularLocation>
</comment>
<keyword evidence="4 6" id="KW-1133">Transmembrane helix</keyword>
<evidence type="ECO:0000256" key="4">
    <source>
        <dbReference type="ARBA" id="ARBA00022989"/>
    </source>
</evidence>
<reference evidence="8 9" key="1">
    <citation type="journal article" date="2017" name="DNA Res.">
        <title>Complete genome sequence and expression profile of the commercial lytic enzyme producer Lysobacter enzymogenes M497-1.</title>
        <authorList>
            <person name="Takami H."/>
            <person name="Toyoda A."/>
            <person name="Uchiyama I."/>
            <person name="Itoh T."/>
            <person name="Takaki Y."/>
            <person name="Arai W."/>
            <person name="Nishi S."/>
            <person name="Kawai M."/>
            <person name="Shinya K."/>
            <person name="Ikeda H."/>
        </authorList>
    </citation>
    <scope>NUCLEOTIDE SEQUENCE [LARGE SCALE GENOMIC DNA]</scope>
    <source>
        <strain evidence="8 9">M497-1</strain>
    </source>
</reference>
<feature type="transmembrane region" description="Helical" evidence="6">
    <location>
        <begin position="286"/>
        <end position="303"/>
    </location>
</feature>
<dbReference type="PROSITE" id="PS50156">
    <property type="entry name" value="SSD"/>
    <property type="match status" value="2"/>
</dbReference>
<keyword evidence="2" id="KW-1003">Cell membrane</keyword>
<name>A0AAU9AH95_LYSEN</name>
<dbReference type="GeneID" id="83064450"/>
<dbReference type="EMBL" id="AP014940">
    <property type="protein sequence ID" value="BAV98091.1"/>
    <property type="molecule type" value="Genomic_DNA"/>
</dbReference>
<protein>
    <submittedName>
        <fullName evidence="8">Exporters of the RND superfamily-like protein</fullName>
    </submittedName>
</protein>
<sequence length="868" mass="95500">MSAAHSLMHYFENVPDHVRKYKWLVWLTVIAATAFAIAGLGRVRFDMTIEGWFADNDPTIVAMDGFRSRFGSDDHLYIVYKPKDGDVFSHDSLSAVRKLREDLLQRSLDAPDGSPLKRIVKITTLANAPVLKVEQDALVSRNLVGAQVPSSPEELAEVASTALQQRSLPLQYFSKDHKYGGILVETNFGAIPVDFEARTAKPAEASATGAAGAETGVDNLSMSFDGKAVEERVRFKPTDLGDYLGFINEVKLSLNKPEFASRFDYYPVGNPASTEYNMQVLQEMGTLYLAMLVIMVAVLWFLFRSFSGVLWPSLVVILSAVWTIGFASWLGVTFTAFLILTVVMILVIGIADSIHILSGYEYFRNKGLEHKEAVRASFHSSANACFLTAVTSMVAMLSVVFTPIVPIQVFGIATAVGIGLAFLFSIYVLPLMLDLWWVPRRAQPVAGLRGKLSAAVGKLVPNVAGFVQKMLKGVFPFVDKYKYIITGLFTAAIVVCLYGMTQVRVDTDVKAQFPKRAQIRENIDVADANMMGSQTLEIYLDLGQEYALHDPFVQKRIDELQRTIERKYPKYVVRTLSLVDVTKKSYQTLNEDRPEMYAVPDTREALANTLFLFDNSNPDQRRKMVSDDYSESHITVYLRNGGSYEYTQIFKDIQHDIDLATADIKRVYPDTKASVTGLFTLMMQGADYLSWTSLNEFGTAILTVSVILLLIFGSLKAGLVSVVSNAVPVTLTFGLMGLLDVPLDFTTVLIAPIVLGIAVDDTIHFLSHYKHEVSRDGDIRRALIQTIEEAGQAVTFTSLILALGLSVLSFSSSVGNANVGIYGSLAVLVGLVCELLFLPALVLIFGLKFEKRGAAPAVAGDAATEAAH</sequence>
<dbReference type="Gene3D" id="1.20.1640.10">
    <property type="entry name" value="Multidrug efflux transporter AcrB transmembrane domain"/>
    <property type="match status" value="2"/>
</dbReference>
<evidence type="ECO:0000313" key="9">
    <source>
        <dbReference type="Proteomes" id="UP000218824"/>
    </source>
</evidence>
<dbReference type="SUPFAM" id="SSF82866">
    <property type="entry name" value="Multidrug efflux transporter AcrB transmembrane domain"/>
    <property type="match status" value="2"/>
</dbReference>
<feature type="transmembrane region" description="Helical" evidence="6">
    <location>
        <begin position="745"/>
        <end position="769"/>
    </location>
</feature>
<feature type="transmembrane region" description="Helical" evidence="6">
    <location>
        <begin position="697"/>
        <end position="715"/>
    </location>
</feature>
<gene>
    <name evidence="8" type="ORF">LEN_2604</name>
</gene>
<dbReference type="PANTHER" id="PTHR33406:SF13">
    <property type="entry name" value="MEMBRANE PROTEIN YDFJ"/>
    <property type="match status" value="1"/>
</dbReference>
<feature type="transmembrane region" description="Helical" evidence="6">
    <location>
        <begin position="790"/>
        <end position="810"/>
    </location>
</feature>
<dbReference type="RefSeq" id="WP_096378608.1">
    <property type="nucleotide sequence ID" value="NZ_AP014940.1"/>
</dbReference>
<dbReference type="Pfam" id="PF03176">
    <property type="entry name" value="MMPL"/>
    <property type="match status" value="2"/>
</dbReference>
<evidence type="ECO:0000256" key="6">
    <source>
        <dbReference type="SAM" id="Phobius"/>
    </source>
</evidence>
<feature type="transmembrane region" description="Helical" evidence="6">
    <location>
        <begin position="309"/>
        <end position="330"/>
    </location>
</feature>
<dbReference type="AlphaFoldDB" id="A0AAU9AH95"/>
<dbReference type="InterPro" id="IPR004869">
    <property type="entry name" value="MMPL_dom"/>
</dbReference>
<dbReference type="PANTHER" id="PTHR33406">
    <property type="entry name" value="MEMBRANE PROTEIN MJ1562-RELATED"/>
    <property type="match status" value="1"/>
</dbReference>
<evidence type="ECO:0000259" key="7">
    <source>
        <dbReference type="PROSITE" id="PS50156"/>
    </source>
</evidence>
<dbReference type="KEGG" id="lem:LEN_2604"/>
<evidence type="ECO:0000256" key="5">
    <source>
        <dbReference type="ARBA" id="ARBA00023136"/>
    </source>
</evidence>
<feature type="domain" description="SSD" evidence="7">
    <location>
        <begin position="314"/>
        <end position="435"/>
    </location>
</feature>
<evidence type="ECO:0000256" key="1">
    <source>
        <dbReference type="ARBA" id="ARBA00004651"/>
    </source>
</evidence>
<feature type="transmembrane region" description="Helical" evidence="6">
    <location>
        <begin position="822"/>
        <end position="847"/>
    </location>
</feature>
<organism evidence="8 9">
    <name type="scientific">Lysobacter enzymogenes</name>
    <dbReference type="NCBI Taxonomy" id="69"/>
    <lineage>
        <taxon>Bacteria</taxon>
        <taxon>Pseudomonadati</taxon>
        <taxon>Pseudomonadota</taxon>
        <taxon>Gammaproteobacteria</taxon>
        <taxon>Lysobacterales</taxon>
        <taxon>Lysobacteraceae</taxon>
        <taxon>Lysobacter</taxon>
    </lineage>
</organism>
<feature type="transmembrane region" description="Helical" evidence="6">
    <location>
        <begin position="722"/>
        <end position="739"/>
    </location>
</feature>